<evidence type="ECO:0000256" key="1">
    <source>
        <dbReference type="ARBA" id="ARBA00022737"/>
    </source>
</evidence>
<sequence length="597" mass="65743">MRHNVIVHGPLEVTYNAAISACENPRSWPNAVWLFRRLVKDHLQPDLVTYTSMISACDKAHRPDWALELLHDLQGSDLQTDTVAYNAAIGACEKEARWESSILLFAKMAQRFLEASLLTRNSVLGCCQSAGQWQWALHLLTEWSASEEVDLISYNSTMAACERGGRMGQWQRVVDLLRSLSTRRLEADGISRLTTVCACAKAAQWQYAIRVLQGFPCSEGLLPERLLTCNAALGACSRASQWQWTIQLLAGMEEIRLQATTITDAAVAEASERVGSTSLLTTWLGRVAERADEFMAVPVLAGLFYYVPRQLQPASNTMLSSVPSHAAKPGGPVPRSSQDYLARAYTEAIRNCADTLRWQHVQVLLDEFTVARGKQLDVIQFAAAIKVLGQAREWHQGLLLLEDARAQPLQRLEVAYTAAQAACSRSEAWQQALGLLSAFLAEHAVDEGKDAVYAAAIRACEKGSGWQLTASLLRDMENSALQPGLVARNAAMRACSVRWDVVLDIFESLIAEELQPDEVSFGTAVTACEKGGQWELALALLALLEEQRQPGNQVIYNAAISACEKGGEWEQGIISFNSAICACGQCEQWEQSLWLLS</sequence>
<dbReference type="InterPro" id="IPR011990">
    <property type="entry name" value="TPR-like_helical_dom_sf"/>
</dbReference>
<dbReference type="Gene3D" id="1.25.40.10">
    <property type="entry name" value="Tetratricopeptide repeat domain"/>
    <property type="match status" value="4"/>
</dbReference>
<organism evidence="3 4">
    <name type="scientific">Symbiodinium microadriaticum</name>
    <name type="common">Dinoflagellate</name>
    <name type="synonym">Zooxanthella microadriatica</name>
    <dbReference type="NCBI Taxonomy" id="2951"/>
    <lineage>
        <taxon>Eukaryota</taxon>
        <taxon>Sar</taxon>
        <taxon>Alveolata</taxon>
        <taxon>Dinophyceae</taxon>
        <taxon>Suessiales</taxon>
        <taxon>Symbiodiniaceae</taxon>
        <taxon>Symbiodinium</taxon>
    </lineage>
</organism>
<evidence type="ECO:0000313" key="3">
    <source>
        <dbReference type="EMBL" id="OLQ06744.1"/>
    </source>
</evidence>
<dbReference type="AlphaFoldDB" id="A0A1Q9EH13"/>
<reference evidence="3 4" key="1">
    <citation type="submission" date="2016-02" db="EMBL/GenBank/DDBJ databases">
        <title>Genome analysis of coral dinoflagellate symbionts highlights evolutionary adaptations to a symbiotic lifestyle.</title>
        <authorList>
            <person name="Aranda M."/>
            <person name="Li Y."/>
            <person name="Liew Y.J."/>
            <person name="Baumgarten S."/>
            <person name="Simakov O."/>
            <person name="Wilson M."/>
            <person name="Piel J."/>
            <person name="Ashoor H."/>
            <person name="Bougouffa S."/>
            <person name="Bajic V.B."/>
            <person name="Ryu T."/>
            <person name="Ravasi T."/>
            <person name="Bayer T."/>
            <person name="Micklem G."/>
            <person name="Kim H."/>
            <person name="Bhak J."/>
            <person name="Lajeunesse T.C."/>
            <person name="Voolstra C.R."/>
        </authorList>
    </citation>
    <scope>NUCLEOTIDE SEQUENCE [LARGE SCALE GENOMIC DNA]</scope>
    <source>
        <strain evidence="3 4">CCMP2467</strain>
    </source>
</reference>
<keyword evidence="1" id="KW-0677">Repeat</keyword>
<dbReference type="Proteomes" id="UP000186817">
    <property type="component" value="Unassembled WGS sequence"/>
</dbReference>
<proteinExistence type="predicted"/>
<dbReference type="OrthoDB" id="440666at2759"/>
<feature type="repeat" description="PPR" evidence="2">
    <location>
        <begin position="46"/>
        <end position="80"/>
    </location>
</feature>
<gene>
    <name evidence="3" type="ORF">AK812_SmicGene9940</name>
</gene>
<evidence type="ECO:0000313" key="4">
    <source>
        <dbReference type="Proteomes" id="UP000186817"/>
    </source>
</evidence>
<dbReference type="PANTHER" id="PTHR47447:SF17">
    <property type="entry name" value="OS12G0638900 PROTEIN"/>
    <property type="match status" value="1"/>
</dbReference>
<evidence type="ECO:0000256" key="2">
    <source>
        <dbReference type="PROSITE-ProRule" id="PRU00708"/>
    </source>
</evidence>
<protein>
    <submittedName>
        <fullName evidence="3">Pentatricopeptide repeat-containing protein, mitochondrial</fullName>
    </submittedName>
</protein>
<dbReference type="PANTHER" id="PTHR47447">
    <property type="entry name" value="OS03G0856100 PROTEIN"/>
    <property type="match status" value="1"/>
</dbReference>
<dbReference type="EMBL" id="LSRX01000153">
    <property type="protein sequence ID" value="OLQ06744.1"/>
    <property type="molecule type" value="Genomic_DNA"/>
</dbReference>
<dbReference type="Pfam" id="PF13812">
    <property type="entry name" value="PPR_3"/>
    <property type="match status" value="1"/>
</dbReference>
<keyword evidence="4" id="KW-1185">Reference proteome</keyword>
<dbReference type="PROSITE" id="PS51375">
    <property type="entry name" value="PPR"/>
    <property type="match status" value="1"/>
</dbReference>
<dbReference type="InterPro" id="IPR002885">
    <property type="entry name" value="PPR_rpt"/>
</dbReference>
<comment type="caution">
    <text evidence="3">The sequence shown here is derived from an EMBL/GenBank/DDBJ whole genome shotgun (WGS) entry which is preliminary data.</text>
</comment>
<accession>A0A1Q9EH13</accession>
<name>A0A1Q9EH13_SYMMI</name>